<reference evidence="7" key="1">
    <citation type="submission" date="2017-02" db="EMBL/GenBank/DDBJ databases">
        <authorList>
            <person name="Varghese N."/>
            <person name="Submissions S."/>
        </authorList>
    </citation>
    <scope>NUCLEOTIDE SEQUENCE [LARGE SCALE GENOMIC DNA]</scope>
    <source>
        <strain evidence="7">DSM 22224</strain>
    </source>
</reference>
<keyword evidence="3 5" id="KW-1133">Transmembrane helix</keyword>
<proteinExistence type="predicted"/>
<evidence type="ECO:0000256" key="5">
    <source>
        <dbReference type="SAM" id="Phobius"/>
    </source>
</evidence>
<feature type="transmembrane region" description="Helical" evidence="5">
    <location>
        <begin position="12"/>
        <end position="28"/>
    </location>
</feature>
<dbReference type="Proteomes" id="UP000190367">
    <property type="component" value="Unassembled WGS sequence"/>
</dbReference>
<gene>
    <name evidence="6" type="ORF">SAMN04488128_104203</name>
</gene>
<dbReference type="InterPro" id="IPR007318">
    <property type="entry name" value="Phopholipid_MeTrfase"/>
</dbReference>
<evidence type="ECO:0000313" key="7">
    <source>
        <dbReference type="Proteomes" id="UP000190367"/>
    </source>
</evidence>
<dbReference type="Gene3D" id="1.20.120.1630">
    <property type="match status" value="1"/>
</dbReference>
<keyword evidence="6" id="KW-0489">Methyltransferase</keyword>
<dbReference type="EMBL" id="FUWZ01000004">
    <property type="protein sequence ID" value="SKA36979.1"/>
    <property type="molecule type" value="Genomic_DNA"/>
</dbReference>
<dbReference type="OrthoDB" id="9809773at2"/>
<dbReference type="RefSeq" id="WP_078671561.1">
    <property type="nucleotide sequence ID" value="NZ_FUWZ01000004.1"/>
</dbReference>
<name>A0A1T4T9M5_9BACT</name>
<dbReference type="PROSITE" id="PS50244">
    <property type="entry name" value="S5A_REDUCTASE"/>
    <property type="match status" value="1"/>
</dbReference>
<keyword evidence="2 5" id="KW-0812">Transmembrane</keyword>
<dbReference type="PANTHER" id="PTHR12714:SF9">
    <property type="entry name" value="PROTEIN-S-ISOPRENYLCYSTEINE O-METHYLTRANSFERASE"/>
    <property type="match status" value="1"/>
</dbReference>
<feature type="transmembrane region" description="Helical" evidence="5">
    <location>
        <begin position="40"/>
        <end position="59"/>
    </location>
</feature>
<comment type="subcellular location">
    <subcellularLocation>
        <location evidence="1">Endomembrane system</location>
        <topology evidence="1">Multi-pass membrane protein</topology>
    </subcellularLocation>
</comment>
<evidence type="ECO:0000256" key="3">
    <source>
        <dbReference type="ARBA" id="ARBA00022989"/>
    </source>
</evidence>
<dbReference type="GO" id="GO:0008168">
    <property type="term" value="F:methyltransferase activity"/>
    <property type="evidence" value="ECO:0007669"/>
    <property type="project" value="UniProtKB-KW"/>
</dbReference>
<dbReference type="GO" id="GO:0012505">
    <property type="term" value="C:endomembrane system"/>
    <property type="evidence" value="ECO:0007669"/>
    <property type="project" value="UniProtKB-SubCell"/>
</dbReference>
<evidence type="ECO:0000313" key="6">
    <source>
        <dbReference type="EMBL" id="SKA36979.1"/>
    </source>
</evidence>
<dbReference type="STRING" id="634771.SAMN04488128_104203"/>
<evidence type="ECO:0000256" key="4">
    <source>
        <dbReference type="ARBA" id="ARBA00023136"/>
    </source>
</evidence>
<accession>A0A1T4T9M5</accession>
<dbReference type="Pfam" id="PF04191">
    <property type="entry name" value="PEMT"/>
    <property type="match status" value="1"/>
</dbReference>
<keyword evidence="4 5" id="KW-0472">Membrane</keyword>
<protein>
    <submittedName>
        <fullName evidence="6">Protein-S-isoprenylcysteine O-methyltransferase Ste14</fullName>
    </submittedName>
</protein>
<dbReference type="GO" id="GO:0032259">
    <property type="term" value="P:methylation"/>
    <property type="evidence" value="ECO:0007669"/>
    <property type="project" value="UniProtKB-KW"/>
</dbReference>
<dbReference type="PANTHER" id="PTHR12714">
    <property type="entry name" value="PROTEIN-S ISOPRENYLCYSTEINE O-METHYLTRANSFERASE"/>
    <property type="match status" value="1"/>
</dbReference>
<keyword evidence="7" id="KW-1185">Reference proteome</keyword>
<feature type="transmembrane region" description="Helical" evidence="5">
    <location>
        <begin position="79"/>
        <end position="98"/>
    </location>
</feature>
<evidence type="ECO:0000256" key="2">
    <source>
        <dbReference type="ARBA" id="ARBA00022692"/>
    </source>
</evidence>
<sequence>MSQYIKIGLKVLWLIVLTYWFISGLIAKKAEHQEPFIKRFVQYWLPLIIAMLFLGPGEWFGRSWLRENFIEHSDLVGTIGLSISVIGAIIACASRYKLGRNWSLSVQKKEDHQLIQDGIYRIVRHPIYTGLLLLFIGNALIVGDYRAIIAVLIVFVSLWLKLKKEEKLLIEIFGTKYTEYQNRTKAIIPYLL</sequence>
<evidence type="ECO:0000256" key="1">
    <source>
        <dbReference type="ARBA" id="ARBA00004127"/>
    </source>
</evidence>
<dbReference type="AlphaFoldDB" id="A0A1T4T9M5"/>
<organism evidence="6 7">
    <name type="scientific">Chitinophaga eiseniae</name>
    <dbReference type="NCBI Taxonomy" id="634771"/>
    <lineage>
        <taxon>Bacteria</taxon>
        <taxon>Pseudomonadati</taxon>
        <taxon>Bacteroidota</taxon>
        <taxon>Chitinophagia</taxon>
        <taxon>Chitinophagales</taxon>
        <taxon>Chitinophagaceae</taxon>
        <taxon>Chitinophaga</taxon>
    </lineage>
</organism>
<keyword evidence="6" id="KW-0808">Transferase</keyword>